<dbReference type="GO" id="GO:0016491">
    <property type="term" value="F:oxidoreductase activity"/>
    <property type="evidence" value="ECO:0007669"/>
    <property type="project" value="UniProtKB-KW"/>
</dbReference>
<keyword evidence="1" id="KW-0560">Oxidoreductase</keyword>
<feature type="transmembrane region" description="Helical" evidence="3">
    <location>
        <begin position="18"/>
        <end position="36"/>
    </location>
</feature>
<dbReference type="InterPro" id="IPR013968">
    <property type="entry name" value="PKS_KR"/>
</dbReference>
<dbReference type="Pfam" id="PF08659">
    <property type="entry name" value="KR"/>
    <property type="match status" value="1"/>
</dbReference>
<keyword evidence="3" id="KW-0472">Membrane</keyword>
<feature type="domain" description="Ketoreductase (KR)" evidence="4">
    <location>
        <begin position="52"/>
        <end position="137"/>
    </location>
</feature>
<evidence type="ECO:0000313" key="5">
    <source>
        <dbReference type="EMBL" id="KIM58490.1"/>
    </source>
</evidence>
<sequence length="433" mass="47315">MVLKILGATVNTLLPSKYYVHALVSVVLITVIHAFAQGRRTSRERDMHARFILVTGGFTPLGLTLLQNLAERGAHIIALSPKPIDDAEIDILVSLLRSTTNNEQIYAEECDLTSPASIRSFCTRFLTGKETRLDAIIFAHEYQHIGSILSLEDPAEVNRRRQEASLATFLVLTLLLPVLLVAPAERDIRIINVLNPFYAAAALTYSPSQPPSVNLSTFQQEGQRSLQMAVFTRHLQRILDALPSSGQVPRTEENTVPVVSDKVQKSNIITVSVCPGISRADTIAPLLSVQKLQGQSIRGLTLYIILQPLLRILTKSPTSAVQSVLHVLFLSTPFKKVMQSSSKGSTQEVLKAGALYRECAVVDLWIPTPASTPSGDTNEGQNDTSMPDDGEFGGVHLGQSVWENFEAGLKEWEKKSAPSSKKQGPQTSSDTLS</sequence>
<feature type="compositionally biased region" description="Polar residues" evidence="2">
    <location>
        <begin position="370"/>
        <end position="385"/>
    </location>
</feature>
<evidence type="ECO:0000313" key="6">
    <source>
        <dbReference type="Proteomes" id="UP000053989"/>
    </source>
</evidence>
<dbReference type="FunCoup" id="A0A0C3DCN3">
    <property type="interactions" value="9"/>
</dbReference>
<dbReference type="SUPFAM" id="SSF51735">
    <property type="entry name" value="NAD(P)-binding Rossmann-fold domains"/>
    <property type="match status" value="1"/>
</dbReference>
<protein>
    <recommendedName>
        <fullName evidence="4">Ketoreductase (KR) domain-containing protein</fullName>
    </recommendedName>
</protein>
<keyword evidence="3" id="KW-0812">Transmembrane</keyword>
<dbReference type="PANTHER" id="PTHR43157:SF31">
    <property type="entry name" value="PHOSPHATIDYLINOSITOL-GLYCAN BIOSYNTHESIS CLASS F PROTEIN"/>
    <property type="match status" value="1"/>
</dbReference>
<dbReference type="Proteomes" id="UP000053989">
    <property type="component" value="Unassembled WGS sequence"/>
</dbReference>
<name>A0A0C3DCN3_9AGAM</name>
<dbReference type="InParanoid" id="A0A0C3DCN3"/>
<evidence type="ECO:0000256" key="3">
    <source>
        <dbReference type="SAM" id="Phobius"/>
    </source>
</evidence>
<evidence type="ECO:0000259" key="4">
    <source>
        <dbReference type="Pfam" id="PF08659"/>
    </source>
</evidence>
<keyword evidence="3" id="KW-1133">Transmembrane helix</keyword>
<dbReference type="OrthoDB" id="191979at2759"/>
<proteinExistence type="predicted"/>
<accession>A0A0C3DCN3</accession>
<feature type="region of interest" description="Disordered" evidence="2">
    <location>
        <begin position="370"/>
        <end position="396"/>
    </location>
</feature>
<dbReference type="Gene3D" id="3.40.50.720">
    <property type="entry name" value="NAD(P)-binding Rossmann-like Domain"/>
    <property type="match status" value="1"/>
</dbReference>
<reference evidence="5 6" key="1">
    <citation type="submission" date="2014-04" db="EMBL/GenBank/DDBJ databases">
        <authorList>
            <consortium name="DOE Joint Genome Institute"/>
            <person name="Kuo A."/>
            <person name="Kohler A."/>
            <person name="Nagy L.G."/>
            <person name="Floudas D."/>
            <person name="Copeland A."/>
            <person name="Barry K.W."/>
            <person name="Cichocki N."/>
            <person name="Veneault-Fourrey C."/>
            <person name="LaButti K."/>
            <person name="Lindquist E.A."/>
            <person name="Lipzen A."/>
            <person name="Lundell T."/>
            <person name="Morin E."/>
            <person name="Murat C."/>
            <person name="Sun H."/>
            <person name="Tunlid A."/>
            <person name="Henrissat B."/>
            <person name="Grigoriev I.V."/>
            <person name="Hibbett D.S."/>
            <person name="Martin F."/>
            <person name="Nordberg H.P."/>
            <person name="Cantor M.N."/>
            <person name="Hua S.X."/>
        </authorList>
    </citation>
    <scope>NUCLEOTIDE SEQUENCE [LARGE SCALE GENOMIC DNA]</scope>
    <source>
        <strain evidence="5 6">Foug A</strain>
    </source>
</reference>
<feature type="region of interest" description="Disordered" evidence="2">
    <location>
        <begin position="412"/>
        <end position="433"/>
    </location>
</feature>
<dbReference type="AlphaFoldDB" id="A0A0C3DCN3"/>
<organism evidence="5 6">
    <name type="scientific">Scleroderma citrinum Foug A</name>
    <dbReference type="NCBI Taxonomy" id="1036808"/>
    <lineage>
        <taxon>Eukaryota</taxon>
        <taxon>Fungi</taxon>
        <taxon>Dikarya</taxon>
        <taxon>Basidiomycota</taxon>
        <taxon>Agaricomycotina</taxon>
        <taxon>Agaricomycetes</taxon>
        <taxon>Agaricomycetidae</taxon>
        <taxon>Boletales</taxon>
        <taxon>Sclerodermatineae</taxon>
        <taxon>Sclerodermataceae</taxon>
        <taxon>Scleroderma</taxon>
    </lineage>
</organism>
<keyword evidence="6" id="KW-1185">Reference proteome</keyword>
<feature type="compositionally biased region" description="Polar residues" evidence="2">
    <location>
        <begin position="417"/>
        <end position="433"/>
    </location>
</feature>
<dbReference type="HOGENOM" id="CLU_044761_0_0_1"/>
<reference evidence="6" key="2">
    <citation type="submission" date="2015-01" db="EMBL/GenBank/DDBJ databases">
        <title>Evolutionary Origins and Diversification of the Mycorrhizal Mutualists.</title>
        <authorList>
            <consortium name="DOE Joint Genome Institute"/>
            <consortium name="Mycorrhizal Genomics Consortium"/>
            <person name="Kohler A."/>
            <person name="Kuo A."/>
            <person name="Nagy L.G."/>
            <person name="Floudas D."/>
            <person name="Copeland A."/>
            <person name="Barry K.W."/>
            <person name="Cichocki N."/>
            <person name="Veneault-Fourrey C."/>
            <person name="LaButti K."/>
            <person name="Lindquist E.A."/>
            <person name="Lipzen A."/>
            <person name="Lundell T."/>
            <person name="Morin E."/>
            <person name="Murat C."/>
            <person name="Riley R."/>
            <person name="Ohm R."/>
            <person name="Sun H."/>
            <person name="Tunlid A."/>
            <person name="Henrissat B."/>
            <person name="Grigoriev I.V."/>
            <person name="Hibbett D.S."/>
            <person name="Martin F."/>
        </authorList>
    </citation>
    <scope>NUCLEOTIDE SEQUENCE [LARGE SCALE GENOMIC DNA]</scope>
    <source>
        <strain evidence="6">Foug A</strain>
    </source>
</reference>
<gene>
    <name evidence="5" type="ORF">SCLCIDRAFT_28030</name>
</gene>
<dbReference type="STRING" id="1036808.A0A0C3DCN3"/>
<dbReference type="PANTHER" id="PTHR43157">
    <property type="entry name" value="PHOSPHATIDYLINOSITOL-GLYCAN BIOSYNTHESIS CLASS F PROTEIN-RELATED"/>
    <property type="match status" value="1"/>
</dbReference>
<dbReference type="EMBL" id="KN822085">
    <property type="protein sequence ID" value="KIM58490.1"/>
    <property type="molecule type" value="Genomic_DNA"/>
</dbReference>
<dbReference type="InterPro" id="IPR036291">
    <property type="entry name" value="NAD(P)-bd_dom_sf"/>
</dbReference>
<evidence type="ECO:0000256" key="2">
    <source>
        <dbReference type="SAM" id="MobiDB-lite"/>
    </source>
</evidence>
<evidence type="ECO:0000256" key="1">
    <source>
        <dbReference type="ARBA" id="ARBA00023002"/>
    </source>
</evidence>